<proteinExistence type="predicted"/>
<evidence type="ECO:0000313" key="2">
    <source>
        <dbReference type="Proteomes" id="UP000671914"/>
    </source>
</evidence>
<gene>
    <name evidence="1" type="ORF">G127AT_14965</name>
</gene>
<dbReference type="AlphaFoldDB" id="A0A975FMB1"/>
<accession>A0A975FMB1</accession>
<dbReference type="KEGG" id="aarc:G127AT_14965"/>
<reference evidence="1" key="1">
    <citation type="submission" date="2021-03" db="EMBL/GenBank/DDBJ databases">
        <title>Agromyces archimandritus sp. nov., isolated from the cockroach Archimandrita tessellata.</title>
        <authorList>
            <person name="Guzman J."/>
            <person name="Ortuzar M."/>
            <person name="Poehlein A."/>
            <person name="Daniel R."/>
            <person name="Trujillo M."/>
            <person name="Vilcinskas A."/>
        </authorList>
    </citation>
    <scope>NUCLEOTIDE SEQUENCE</scope>
    <source>
        <strain evidence="1">G127AT</strain>
    </source>
</reference>
<dbReference type="EMBL" id="CP071696">
    <property type="protein sequence ID" value="QTX04541.1"/>
    <property type="molecule type" value="Genomic_DNA"/>
</dbReference>
<evidence type="ECO:0000313" key="1">
    <source>
        <dbReference type="EMBL" id="QTX04541.1"/>
    </source>
</evidence>
<dbReference type="RefSeq" id="WP_210898231.1">
    <property type="nucleotide sequence ID" value="NZ_CP071696.1"/>
</dbReference>
<dbReference type="Proteomes" id="UP000671914">
    <property type="component" value="Chromosome"/>
</dbReference>
<name>A0A975FMB1_9MICO</name>
<keyword evidence="2" id="KW-1185">Reference proteome</keyword>
<organism evidence="1 2">
    <name type="scientific">Agromyces archimandritae</name>
    <dbReference type="NCBI Taxonomy" id="2781962"/>
    <lineage>
        <taxon>Bacteria</taxon>
        <taxon>Bacillati</taxon>
        <taxon>Actinomycetota</taxon>
        <taxon>Actinomycetes</taxon>
        <taxon>Micrococcales</taxon>
        <taxon>Microbacteriaceae</taxon>
        <taxon>Agromyces</taxon>
    </lineage>
</organism>
<sequence length="56" mass="5823">MSDLVARSELGAALAQLIPDSTMFRGANVGDLAFGELVDAVYDARVLEGLEGRGAI</sequence>
<protein>
    <submittedName>
        <fullName evidence="1">Uncharacterized protein</fullName>
    </submittedName>
</protein>